<evidence type="ECO:0000256" key="1">
    <source>
        <dbReference type="ARBA" id="ARBA00023054"/>
    </source>
</evidence>
<protein>
    <submittedName>
        <fullName evidence="5">Coiled-coil domain-containing protein 112</fullName>
    </submittedName>
</protein>
<comment type="caution">
    <text evidence="5">The sequence shown here is derived from an EMBL/GenBank/DDBJ whole genome shotgun (WGS) entry which is preliminary data.</text>
</comment>
<organism evidence="5 6">
    <name type="scientific">Triplophysa rosa</name>
    <name type="common">Cave loach</name>
    <dbReference type="NCBI Taxonomy" id="992332"/>
    <lineage>
        <taxon>Eukaryota</taxon>
        <taxon>Metazoa</taxon>
        <taxon>Chordata</taxon>
        <taxon>Craniata</taxon>
        <taxon>Vertebrata</taxon>
        <taxon>Euteleostomi</taxon>
        <taxon>Actinopterygii</taxon>
        <taxon>Neopterygii</taxon>
        <taxon>Teleostei</taxon>
        <taxon>Ostariophysi</taxon>
        <taxon>Cypriniformes</taxon>
        <taxon>Nemacheilidae</taxon>
        <taxon>Triplophysa</taxon>
    </lineage>
</organism>
<name>A0A9W7TKW9_TRIRA</name>
<evidence type="ECO:0000256" key="3">
    <source>
        <dbReference type="SAM" id="MobiDB-lite"/>
    </source>
</evidence>
<keyword evidence="4" id="KW-0812">Transmembrane</keyword>
<sequence length="493" mass="59071">MIILSVICASTSLDQMIIIDYFLAGFYLIFSVSCVISHARAQMSVTDFLREADRLRKLEIKHERETSRRFHARKHFSVLEEIHVNDELGADIMKVQEELQKIRNCVYSFQAQLTDVKPSPDLIDRIKDTMTDIENSIKMFKDKQHQRFEELLKEEKIFWQEIGAFEQKIDVWSLPVKADGGVPRSAGICADVKDSRNLPTEVMALETFLQQSGGLHGCWDKYDHQNFMKVWTKHNGKPSYRKEAKLYLPDKTVEDIRLHEEWYLELCHLQEEKREAIHKWRAGKQREHELQREQREKEALRKEPDEAAADLRLKQEEQRREASEQLETWRSCRKQQLEREQEQRVRHQIQRRKRAKEERRRQLELKLMVESRVQQKKKEEELHVLQKEAQLQAEREERRRLAAEDIKRFQQRDSHRLEIKLQEKQNKEQEEHERQRNLDKLKEKVQIHIARDPTRLWKATKGWEEHIKEIGPSGGGPVSHMFHRAVPTWRQDL</sequence>
<keyword evidence="1 2" id="KW-0175">Coiled coil</keyword>
<dbReference type="Proteomes" id="UP001059041">
    <property type="component" value="Linkage Group LG17"/>
</dbReference>
<dbReference type="PANTHER" id="PTHR21549:SF0">
    <property type="entry name" value="COILED-COIL DOMAIN-CONTAINING PROTEIN 112"/>
    <property type="match status" value="1"/>
</dbReference>
<feature type="transmembrane region" description="Helical" evidence="4">
    <location>
        <begin position="21"/>
        <end position="39"/>
    </location>
</feature>
<evidence type="ECO:0000313" key="6">
    <source>
        <dbReference type="Proteomes" id="UP001059041"/>
    </source>
</evidence>
<evidence type="ECO:0000313" key="5">
    <source>
        <dbReference type="EMBL" id="KAI7798263.1"/>
    </source>
</evidence>
<dbReference type="PANTHER" id="PTHR21549">
    <property type="entry name" value="MUTATED IN BLADDER CANCER 1"/>
    <property type="match status" value="1"/>
</dbReference>
<dbReference type="AlphaFoldDB" id="A0A9W7TKW9"/>
<evidence type="ECO:0000256" key="4">
    <source>
        <dbReference type="SAM" id="Phobius"/>
    </source>
</evidence>
<keyword evidence="4" id="KW-1133">Transmembrane helix</keyword>
<keyword evidence="4" id="KW-0472">Membrane</keyword>
<feature type="region of interest" description="Disordered" evidence="3">
    <location>
        <begin position="282"/>
        <end position="317"/>
    </location>
</feature>
<reference evidence="5" key="1">
    <citation type="submission" date="2021-02" db="EMBL/GenBank/DDBJ databases">
        <title>Comparative genomics reveals that relaxation of natural selection precedes convergent phenotypic evolution of cavefish.</title>
        <authorList>
            <person name="Peng Z."/>
        </authorList>
    </citation>
    <scope>NUCLEOTIDE SEQUENCE</scope>
    <source>
        <tissue evidence="5">Muscle</tissue>
    </source>
</reference>
<keyword evidence="6" id="KW-1185">Reference proteome</keyword>
<feature type="coiled-coil region" evidence="2">
    <location>
        <begin position="338"/>
        <end position="444"/>
    </location>
</feature>
<dbReference type="InterPro" id="IPR039902">
    <property type="entry name" value="CCDC148/CCDC112"/>
</dbReference>
<evidence type="ECO:0000256" key="2">
    <source>
        <dbReference type="SAM" id="Coils"/>
    </source>
</evidence>
<accession>A0A9W7TKW9</accession>
<gene>
    <name evidence="5" type="ORF">IRJ41_024247</name>
</gene>
<dbReference type="EMBL" id="JAFHDT010000017">
    <property type="protein sequence ID" value="KAI7798263.1"/>
    <property type="molecule type" value="Genomic_DNA"/>
</dbReference>
<proteinExistence type="predicted"/>